<dbReference type="OrthoDB" id="9768152at2"/>
<keyword evidence="1" id="KW-0961">Cell wall biogenesis/degradation</keyword>
<dbReference type="Pfam" id="PF26298">
    <property type="entry name" value="MurL_epimerase_C"/>
    <property type="match status" value="1"/>
</dbReference>
<protein>
    <recommendedName>
        <fullName evidence="1">UDP-N-acetyl-alpha-D-muramoyl-L-alanyl-L-glutamate epimerase</fullName>
        <ecNumber evidence="1">5.1.1.23</ecNumber>
    </recommendedName>
    <alternativeName>
        <fullName evidence="1">UDP-MurNAc-L-Ala-L-Glu epimerase</fullName>
    </alternativeName>
</protein>
<evidence type="ECO:0000256" key="1">
    <source>
        <dbReference type="HAMAP-Rule" id="MF_02209"/>
    </source>
</evidence>
<dbReference type="UniPathway" id="UPA00219"/>
<feature type="domain" description="MurL C-terminal" evidence="2">
    <location>
        <begin position="309"/>
        <end position="414"/>
    </location>
</feature>
<dbReference type="RefSeq" id="WP_151966918.1">
    <property type="nucleotide sequence ID" value="NZ_AP019860.1"/>
</dbReference>
<name>A0A5S9F1R3_UABAM</name>
<dbReference type="GO" id="GO:0016855">
    <property type="term" value="F:racemase and epimerase activity, acting on amino acids and derivatives"/>
    <property type="evidence" value="ECO:0007669"/>
    <property type="project" value="UniProtKB-UniRule"/>
</dbReference>
<dbReference type="GO" id="GO:0009252">
    <property type="term" value="P:peptidoglycan biosynthetic process"/>
    <property type="evidence" value="ECO:0007669"/>
    <property type="project" value="UniProtKB-UniRule"/>
</dbReference>
<reference evidence="4 5" key="1">
    <citation type="submission" date="2019-08" db="EMBL/GenBank/DDBJ databases">
        <title>Complete genome sequence of Candidatus Uab amorphum.</title>
        <authorList>
            <person name="Shiratori T."/>
            <person name="Suzuki S."/>
            <person name="Kakizawa Y."/>
            <person name="Ishida K."/>
        </authorList>
    </citation>
    <scope>NUCLEOTIDE SEQUENCE [LARGE SCALE GENOMIC DNA]</scope>
    <source>
        <strain evidence="4 5">SRT547</strain>
    </source>
</reference>
<dbReference type="GO" id="GO:0071555">
    <property type="term" value="P:cell wall organization"/>
    <property type="evidence" value="ECO:0007669"/>
    <property type="project" value="UniProtKB-KW"/>
</dbReference>
<keyword evidence="5" id="KW-1185">Reference proteome</keyword>
<keyword evidence="1" id="KW-0413">Isomerase</keyword>
<evidence type="ECO:0000313" key="4">
    <source>
        <dbReference type="EMBL" id="BBM82682.1"/>
    </source>
</evidence>
<comment type="catalytic activity">
    <reaction evidence="1">
        <text>UDP-N-acetyl-alpha-D-muramoyl-L-alanyl-L-glutamate + ATP + H2O = UDP-N-acetyl-alpha-D-muramoyl-L-alanyl-D-glutamate + AMP + diphosphate + H(+)</text>
        <dbReference type="Rhea" id="RHEA:58812"/>
        <dbReference type="ChEBI" id="CHEBI:15377"/>
        <dbReference type="ChEBI" id="CHEBI:15378"/>
        <dbReference type="ChEBI" id="CHEBI:30616"/>
        <dbReference type="ChEBI" id="CHEBI:33019"/>
        <dbReference type="ChEBI" id="CHEBI:83900"/>
        <dbReference type="ChEBI" id="CHEBI:142725"/>
        <dbReference type="ChEBI" id="CHEBI:456215"/>
        <dbReference type="EC" id="5.1.1.23"/>
    </reaction>
</comment>
<dbReference type="GO" id="GO:0005737">
    <property type="term" value="C:cytoplasm"/>
    <property type="evidence" value="ECO:0007669"/>
    <property type="project" value="UniProtKB-UniRule"/>
</dbReference>
<evidence type="ECO:0000259" key="3">
    <source>
        <dbReference type="Pfam" id="PF26299"/>
    </source>
</evidence>
<evidence type="ECO:0000313" key="5">
    <source>
        <dbReference type="Proteomes" id="UP000326354"/>
    </source>
</evidence>
<comment type="pathway">
    <text evidence="1">Cell wall biogenesis; peptidoglycan biosynthesis.</text>
</comment>
<dbReference type="GO" id="GO:0051301">
    <property type="term" value="P:cell division"/>
    <property type="evidence" value="ECO:0007669"/>
    <property type="project" value="UniProtKB-KW"/>
</dbReference>
<feature type="domain" description="MurL N-terminal" evidence="3">
    <location>
        <begin position="4"/>
        <end position="285"/>
    </location>
</feature>
<dbReference type="EC" id="5.1.1.23" evidence="1"/>
<comment type="similarity">
    <text evidence="1">Belongs to the MurL family.</text>
</comment>
<keyword evidence="1" id="KW-0131">Cell cycle</keyword>
<dbReference type="InterPro" id="IPR058741">
    <property type="entry name" value="MurL_C"/>
</dbReference>
<organism evidence="4 5">
    <name type="scientific">Uabimicrobium amorphum</name>
    <dbReference type="NCBI Taxonomy" id="2596890"/>
    <lineage>
        <taxon>Bacteria</taxon>
        <taxon>Pseudomonadati</taxon>
        <taxon>Planctomycetota</taxon>
        <taxon>Candidatus Uabimicrobiia</taxon>
        <taxon>Candidatus Uabimicrobiales</taxon>
        <taxon>Candidatus Uabimicrobiaceae</taxon>
        <taxon>Candidatus Uabimicrobium</taxon>
    </lineage>
</organism>
<accession>A0A5S9F1R3</accession>
<keyword evidence="1" id="KW-0133">Cell shape</keyword>
<keyword evidence="1" id="KW-0132">Cell division</keyword>
<dbReference type="Proteomes" id="UP000326354">
    <property type="component" value="Chromosome"/>
</dbReference>
<dbReference type="InterPro" id="IPR043689">
    <property type="entry name" value="MurL"/>
</dbReference>
<dbReference type="HAMAP" id="MF_02209">
    <property type="entry name" value="MurL"/>
    <property type="match status" value="1"/>
</dbReference>
<sequence length="451" mass="51271">MSTFNPKTVEEFRFLDWQFDEKTYTASLRYAFDNDYIFTEKFIFPTPTFALTDEKRGALEMCLQNLHLAAGISYYKAAIPSKISIENYVISPETARFFNKLYLYGLGEFAYKNKVDLQGHISFPYVNEPFPSASKIELGHRTAIPVGGGKDSIVTIEMLKKLSIPLLLISIGNASPIAKTAEIAQLPHVAIKRELSPLLLELNEKGALNGHVPISAIISFAISVAAVLYDFNYIVMSNERSANIGNLWHDGLEINHQYSKSLEFEKDISRYLHNHVLDNLRYFSFLRPLSELMISKVFCDNCQPYHDIFASCSMAFRLTKSLEGRWCLNCAKCRFVFAMMAPFMPKEKLVQIFGKNLLDDSEQISGFREIMGLGKHKPFSCIGESEETIAAFVILSSNNEWKDNVVVAHFTEEILPTLTLPETYVENALLFSENHLLEKNEKDLLLENMNI</sequence>
<keyword evidence="1" id="KW-0573">Peptidoglycan synthesis</keyword>
<gene>
    <name evidence="1" type="primary">murL</name>
    <name evidence="4" type="ORF">UABAM_01025</name>
</gene>
<evidence type="ECO:0000259" key="2">
    <source>
        <dbReference type="Pfam" id="PF26298"/>
    </source>
</evidence>
<comment type="function">
    <text evidence="1">Cell wall formation. Catalyzes epimerization of the terminal L-glutamate in UDP-N-acetyl-alpha-D-muramoyl-L-alanyl-L-glutamate.</text>
</comment>
<dbReference type="Pfam" id="PF26299">
    <property type="entry name" value="MurL_N"/>
    <property type="match status" value="1"/>
</dbReference>
<dbReference type="EMBL" id="AP019860">
    <property type="protein sequence ID" value="BBM82682.1"/>
    <property type="molecule type" value="Genomic_DNA"/>
</dbReference>
<dbReference type="AlphaFoldDB" id="A0A5S9F1R3"/>
<dbReference type="InterPro" id="IPR058740">
    <property type="entry name" value="MurL_N"/>
</dbReference>
<dbReference type="KEGG" id="uam:UABAM_01025"/>
<proteinExistence type="inferred from homology"/>
<dbReference type="GO" id="GO:0008360">
    <property type="term" value="P:regulation of cell shape"/>
    <property type="evidence" value="ECO:0007669"/>
    <property type="project" value="UniProtKB-KW"/>
</dbReference>